<comment type="subunit">
    <text evidence="4">Binds UBQLN2.</text>
</comment>
<dbReference type="FunFam" id="3.30.30.30:FF:000007">
    <property type="entry name" value="Heat shock 70 kDa protein 13"/>
    <property type="match status" value="1"/>
</dbReference>
<organism evidence="16 17">
    <name type="scientific">Acipenser ruthenus</name>
    <name type="common">Sterlet sturgeon</name>
    <dbReference type="NCBI Taxonomy" id="7906"/>
    <lineage>
        <taxon>Eukaryota</taxon>
        <taxon>Metazoa</taxon>
        <taxon>Chordata</taxon>
        <taxon>Craniata</taxon>
        <taxon>Vertebrata</taxon>
        <taxon>Euteleostomi</taxon>
        <taxon>Actinopterygii</taxon>
        <taxon>Chondrostei</taxon>
        <taxon>Acipenseriformes</taxon>
        <taxon>Acipenseridae</taxon>
        <taxon>Acipenser</taxon>
    </lineage>
</organism>
<keyword evidence="11" id="KW-0492">Microsome</keyword>
<dbReference type="GO" id="GO:0005524">
    <property type="term" value="F:ATP binding"/>
    <property type="evidence" value="ECO:0007669"/>
    <property type="project" value="UniProtKB-KW"/>
</dbReference>
<keyword evidence="16" id="KW-0346">Stress response</keyword>
<dbReference type="InterPro" id="IPR021090">
    <property type="entry name" value="SPIDER"/>
</dbReference>
<comment type="similarity">
    <text evidence="3 14">Belongs to the heat shock protein 70 family.</text>
</comment>
<evidence type="ECO:0000256" key="12">
    <source>
        <dbReference type="ARBA" id="ARBA00031426"/>
    </source>
</evidence>
<evidence type="ECO:0000256" key="6">
    <source>
        <dbReference type="ARBA" id="ARBA00022443"/>
    </source>
</evidence>
<dbReference type="InterPro" id="IPR018181">
    <property type="entry name" value="Heat_shock_70_CS"/>
</dbReference>
<evidence type="ECO:0000256" key="7">
    <source>
        <dbReference type="ARBA" id="ARBA00022729"/>
    </source>
</evidence>
<dbReference type="SUPFAM" id="SSF53067">
    <property type="entry name" value="Actin-like ATPase domain"/>
    <property type="match status" value="2"/>
</dbReference>
<dbReference type="PROSITE" id="PS50002">
    <property type="entry name" value="SH3"/>
    <property type="match status" value="1"/>
</dbReference>
<keyword evidence="9" id="KW-0256">Endoplasmic reticulum</keyword>
<dbReference type="Gene3D" id="3.90.640.10">
    <property type="entry name" value="Actin, Chain A, domain 4"/>
    <property type="match status" value="1"/>
</dbReference>
<evidence type="ECO:0000256" key="5">
    <source>
        <dbReference type="ARBA" id="ARBA00018765"/>
    </source>
</evidence>
<dbReference type="Proteomes" id="UP000289886">
    <property type="component" value="Unassembled WGS sequence"/>
</dbReference>
<evidence type="ECO:0000256" key="1">
    <source>
        <dbReference type="ARBA" id="ARBA00002077"/>
    </source>
</evidence>
<dbReference type="InterPro" id="IPR043129">
    <property type="entry name" value="ATPase_NBD"/>
</dbReference>
<evidence type="ECO:0000259" key="15">
    <source>
        <dbReference type="PROSITE" id="PS50002"/>
    </source>
</evidence>
<dbReference type="Pfam" id="PF00012">
    <property type="entry name" value="HSP70"/>
    <property type="match status" value="1"/>
</dbReference>
<dbReference type="EMBL" id="SCEB01001890">
    <property type="protein sequence ID" value="RXM96062.1"/>
    <property type="molecule type" value="Genomic_DNA"/>
</dbReference>
<dbReference type="PROSITE" id="PS00297">
    <property type="entry name" value="HSP70_1"/>
    <property type="match status" value="1"/>
</dbReference>
<evidence type="ECO:0000313" key="16">
    <source>
        <dbReference type="EMBL" id="RXM96062.1"/>
    </source>
</evidence>
<evidence type="ECO:0000256" key="9">
    <source>
        <dbReference type="ARBA" id="ARBA00022824"/>
    </source>
</evidence>
<feature type="domain" description="SH3" evidence="15">
    <location>
        <begin position="30"/>
        <end position="91"/>
    </location>
</feature>
<dbReference type="SUPFAM" id="SSF50044">
    <property type="entry name" value="SH3-domain"/>
    <property type="match status" value="1"/>
</dbReference>
<dbReference type="Gene3D" id="2.30.30.40">
    <property type="entry name" value="SH3 Domains"/>
    <property type="match status" value="1"/>
</dbReference>
<keyword evidence="7" id="KW-0732">Signal</keyword>
<dbReference type="FunFam" id="3.90.640.10:FF:000003">
    <property type="entry name" value="Molecular chaperone DnaK"/>
    <property type="match status" value="1"/>
</dbReference>
<dbReference type="CDD" id="cd10237">
    <property type="entry name" value="ASKHA_NBD_HSP70_HSPA13"/>
    <property type="match status" value="1"/>
</dbReference>
<reference evidence="16 17" key="1">
    <citation type="submission" date="2019-01" db="EMBL/GenBank/DDBJ databases">
        <title>Draft Genome and Complete Hox-Cluster Characterization of the Sterlet Sturgeon (Acipenser ruthenus).</title>
        <authorList>
            <person name="Wei Q."/>
        </authorList>
    </citation>
    <scope>NUCLEOTIDE SEQUENCE [LARGE SCALE GENOMIC DNA]</scope>
    <source>
        <strain evidence="16">WHYD16114868_AA</strain>
        <tissue evidence="16">Blood</tissue>
    </source>
</reference>
<keyword evidence="8 14" id="KW-0547">Nucleotide-binding</keyword>
<comment type="subcellular location">
    <subcellularLocation>
        <location evidence="2">Microsome</location>
    </subcellularLocation>
</comment>
<protein>
    <recommendedName>
        <fullName evidence="5">Heat shock 70 kDa protein 13</fullName>
    </recommendedName>
    <alternativeName>
        <fullName evidence="12">Stress-70 protein chaperone microsome-associated 60 kDa protein</fullName>
    </alternativeName>
</protein>
<proteinExistence type="inferred from homology"/>
<dbReference type="InterPro" id="IPR001452">
    <property type="entry name" value="SH3_domain"/>
</dbReference>
<evidence type="ECO:0000313" key="17">
    <source>
        <dbReference type="Proteomes" id="UP000289886"/>
    </source>
</evidence>
<evidence type="ECO:0000256" key="4">
    <source>
        <dbReference type="ARBA" id="ARBA00011671"/>
    </source>
</evidence>
<comment type="function">
    <text evidence="1">Has peptide-independent ATPase activity.</text>
</comment>
<dbReference type="PROSITE" id="PS01036">
    <property type="entry name" value="HSP70_3"/>
    <property type="match status" value="1"/>
</dbReference>
<gene>
    <name evidence="16" type="ORF">EOD39_16154</name>
</gene>
<dbReference type="Gene3D" id="3.30.420.40">
    <property type="match status" value="2"/>
</dbReference>
<comment type="caution">
    <text evidence="16">The sequence shown here is derived from an EMBL/GenBank/DDBJ whole genome shotgun (WGS) entry which is preliminary data.</text>
</comment>
<evidence type="ECO:0000256" key="8">
    <source>
        <dbReference type="ARBA" id="ARBA00022741"/>
    </source>
</evidence>
<dbReference type="SMART" id="SM00326">
    <property type="entry name" value="SH3"/>
    <property type="match status" value="1"/>
</dbReference>
<evidence type="ECO:0000256" key="2">
    <source>
        <dbReference type="ARBA" id="ARBA00004144"/>
    </source>
</evidence>
<dbReference type="Pfam" id="PF07653">
    <property type="entry name" value="SH3_2"/>
    <property type="match status" value="1"/>
</dbReference>
<keyword evidence="6 13" id="KW-0728">SH3 domain</keyword>
<dbReference type="PROSITE" id="PS00329">
    <property type="entry name" value="HSP70_2"/>
    <property type="match status" value="1"/>
</dbReference>
<name>A0A444V6K5_ACIRT</name>
<evidence type="ECO:0000256" key="14">
    <source>
        <dbReference type="RuleBase" id="RU003322"/>
    </source>
</evidence>
<dbReference type="GO" id="GO:0140662">
    <property type="term" value="F:ATP-dependent protein folding chaperone"/>
    <property type="evidence" value="ECO:0007669"/>
    <property type="project" value="InterPro"/>
</dbReference>
<accession>A0A444V6K5</accession>
<evidence type="ECO:0000256" key="11">
    <source>
        <dbReference type="ARBA" id="ARBA00022848"/>
    </source>
</evidence>
<dbReference type="Pfam" id="PF12485">
    <property type="entry name" value="SPIDER"/>
    <property type="match status" value="1"/>
</dbReference>
<dbReference type="InterPro" id="IPR013126">
    <property type="entry name" value="Hsp_70_fam"/>
</dbReference>
<dbReference type="InterPro" id="IPR042048">
    <property type="entry name" value="HSPA13"/>
</dbReference>
<evidence type="ECO:0000256" key="10">
    <source>
        <dbReference type="ARBA" id="ARBA00022840"/>
    </source>
</evidence>
<evidence type="ECO:0000256" key="3">
    <source>
        <dbReference type="ARBA" id="ARBA00007381"/>
    </source>
</evidence>
<dbReference type="PANTHER" id="PTHR19375">
    <property type="entry name" value="HEAT SHOCK PROTEIN 70KDA"/>
    <property type="match status" value="1"/>
</dbReference>
<dbReference type="PRINTS" id="PR00301">
    <property type="entry name" value="HEATSHOCK70"/>
</dbReference>
<keyword evidence="17" id="KW-1185">Reference proteome</keyword>
<sequence>MSRGGVTSGSDGSSNRDSIRLEEDVPYCGPFCGSCRVHTDFIPSPYDSDSLKLKKGDVIEIISKPPMGTWTGMLHNKVGSFKFIYVDVILQKEEVEQERKIRPHRRSRRPRPKTLLEMLERLDLKQYLPPPKPKVIGIDLGTTFCSVGVFHPGLGEVEVIGDLQGRKSIPSVVSFTVSGIHSGYEGQDLADANPLNTIYDAKRFIGKLFTPEDLERESTPYQFQVLHRNGSAEFSISTNRTFTVTPEYISSRLLLNMKKMAERHLGVLISKAVISVPADFDERQRNYTVRAANLAGLEVLRVINEPTAAAMAYGLHKVDVLNVLVVDLGGGTLDVSLLNKQGGMFLTRAMAGNNKLGGQDFNQRLLQHVFTRVHEQYGALPSHEGDIHTLRQAVEAAKLNLTFGQTSVIRVPLSLRGSAGSVVYEDVLTRQLFEDLNADLFQKILTPIEEVLREGRLDKSEVDEIVLVGGSTRIPRIRQIIAQYFGMEPNTSVDPELAVVTGVALQAGIMGGSWPLQVSAIEIPNRHLRKTNFL</sequence>
<dbReference type="InterPro" id="IPR036028">
    <property type="entry name" value="SH3-like_dom_sf"/>
</dbReference>
<keyword evidence="10 14" id="KW-0067">ATP-binding</keyword>
<evidence type="ECO:0000256" key="13">
    <source>
        <dbReference type="PROSITE-ProRule" id="PRU00192"/>
    </source>
</evidence>
<dbReference type="AlphaFoldDB" id="A0A444V6K5"/>